<dbReference type="AlphaFoldDB" id="A0A3B1BQG8"/>
<dbReference type="InterPro" id="IPR008168">
    <property type="entry name" value="Cyt_C_IC"/>
</dbReference>
<feature type="domain" description="Cytochrome c" evidence="6">
    <location>
        <begin position="49"/>
        <end position="136"/>
    </location>
</feature>
<reference evidence="7" key="1">
    <citation type="submission" date="2018-06" db="EMBL/GenBank/DDBJ databases">
        <authorList>
            <person name="Zhirakovskaya E."/>
        </authorList>
    </citation>
    <scope>NUCLEOTIDE SEQUENCE</scope>
</reference>
<dbReference type="GO" id="GO:0016491">
    <property type="term" value="F:oxidoreductase activity"/>
    <property type="evidence" value="ECO:0007669"/>
    <property type="project" value="UniProtKB-KW"/>
</dbReference>
<dbReference type="EC" id="1.9.3.1" evidence="7"/>
<dbReference type="Gene3D" id="1.10.760.10">
    <property type="entry name" value="Cytochrome c-like domain"/>
    <property type="match status" value="2"/>
</dbReference>
<keyword evidence="2" id="KW-0349">Heme</keyword>
<name>A0A3B1BQG8_9ZZZZ</name>
<proteinExistence type="predicted"/>
<accession>A0A3B1BQG8</accession>
<keyword evidence="3" id="KW-0479">Metal-binding</keyword>
<dbReference type="InterPro" id="IPR051459">
    <property type="entry name" value="Cytochrome_c-type_DH"/>
</dbReference>
<evidence type="ECO:0000256" key="1">
    <source>
        <dbReference type="ARBA" id="ARBA00022448"/>
    </source>
</evidence>
<protein>
    <submittedName>
        <fullName evidence="7">Cytochrome c oxidase subunit CcoO</fullName>
        <ecNumber evidence="7">1.9.3.1</ecNumber>
    </submittedName>
</protein>
<keyword evidence="5" id="KW-0408">Iron</keyword>
<keyword evidence="4" id="KW-0249">Electron transport</keyword>
<evidence type="ECO:0000256" key="5">
    <source>
        <dbReference type="ARBA" id="ARBA00023004"/>
    </source>
</evidence>
<sequence length="349" mass="39554">MLFLNFKLGLPVLLVPALLSLLSAGLFSPRPALAANEQNHLEPPPFNQQAHEQGRKIYNFRCYYCHGYSGDARTLSSRFLSPPPRDFTSLQARTLSRKSMIRSVRDGHPDTAMAGFMNILSPRDIEQVVDFVRHEFILQQKENTRYHTFANGWPNHERYRIAYPFATGEIALDENPDLLSAEQIEGRQLFLDTCISCHDRSYVHEEGPVWEASAVSFPRNNTSADYLKIDATSEASVYARHDVAPVLTSLSSMEKKGKQLFEVNCAFCHAADGTGKNWIGSFLEPRPRDLSDEKVMSAMTPERLRHTIEEGLVETTMPAWKNVLTKKEIEALIAYIHTAFHPLPGYEKK</sequence>
<dbReference type="SUPFAM" id="SSF46626">
    <property type="entry name" value="Cytochrome c"/>
    <property type="match status" value="2"/>
</dbReference>
<feature type="domain" description="Cytochrome c" evidence="6">
    <location>
        <begin position="252"/>
        <end position="340"/>
    </location>
</feature>
<gene>
    <name evidence="7" type="ORF">MNBD_GAMMA25-833</name>
</gene>
<dbReference type="PROSITE" id="PS51007">
    <property type="entry name" value="CYTC"/>
    <property type="match status" value="2"/>
</dbReference>
<dbReference type="InterPro" id="IPR036909">
    <property type="entry name" value="Cyt_c-like_dom_sf"/>
</dbReference>
<evidence type="ECO:0000256" key="4">
    <source>
        <dbReference type="ARBA" id="ARBA00022982"/>
    </source>
</evidence>
<dbReference type="InterPro" id="IPR009056">
    <property type="entry name" value="Cyt_c-like_dom"/>
</dbReference>
<dbReference type="PANTHER" id="PTHR35008:SF8">
    <property type="entry name" value="ALCOHOL DEHYDROGENASE CYTOCHROME C SUBUNIT"/>
    <property type="match status" value="1"/>
</dbReference>
<dbReference type="EMBL" id="UOFY01000028">
    <property type="protein sequence ID" value="VAX08575.1"/>
    <property type="molecule type" value="Genomic_DNA"/>
</dbReference>
<organism evidence="7">
    <name type="scientific">hydrothermal vent metagenome</name>
    <dbReference type="NCBI Taxonomy" id="652676"/>
    <lineage>
        <taxon>unclassified sequences</taxon>
        <taxon>metagenomes</taxon>
        <taxon>ecological metagenomes</taxon>
    </lineage>
</organism>
<evidence type="ECO:0000313" key="7">
    <source>
        <dbReference type="EMBL" id="VAX08575.1"/>
    </source>
</evidence>
<evidence type="ECO:0000256" key="3">
    <source>
        <dbReference type="ARBA" id="ARBA00022723"/>
    </source>
</evidence>
<dbReference type="PANTHER" id="PTHR35008">
    <property type="entry name" value="BLL4482 PROTEIN-RELATED"/>
    <property type="match status" value="1"/>
</dbReference>
<dbReference type="GO" id="GO:0020037">
    <property type="term" value="F:heme binding"/>
    <property type="evidence" value="ECO:0007669"/>
    <property type="project" value="InterPro"/>
</dbReference>
<evidence type="ECO:0000256" key="2">
    <source>
        <dbReference type="ARBA" id="ARBA00022617"/>
    </source>
</evidence>
<dbReference type="GO" id="GO:0009055">
    <property type="term" value="F:electron transfer activity"/>
    <property type="evidence" value="ECO:0007669"/>
    <property type="project" value="InterPro"/>
</dbReference>
<evidence type="ECO:0000259" key="6">
    <source>
        <dbReference type="PROSITE" id="PS51007"/>
    </source>
</evidence>
<dbReference type="Pfam" id="PF13442">
    <property type="entry name" value="Cytochrome_CBB3"/>
    <property type="match status" value="2"/>
</dbReference>
<dbReference type="PRINTS" id="PR00605">
    <property type="entry name" value="CYTCHROMECIC"/>
</dbReference>
<keyword evidence="1" id="KW-0813">Transport</keyword>
<keyword evidence="7" id="KW-0560">Oxidoreductase</keyword>
<dbReference type="GO" id="GO:0005506">
    <property type="term" value="F:iron ion binding"/>
    <property type="evidence" value="ECO:0007669"/>
    <property type="project" value="InterPro"/>
</dbReference>